<keyword evidence="6" id="KW-0496">Mitochondrion</keyword>
<accession>A0AAJ5Z0N6</accession>
<organism evidence="11 12">
    <name type="scientific">Malassezia yamatoensis</name>
    <dbReference type="NCBI Taxonomy" id="253288"/>
    <lineage>
        <taxon>Eukaryota</taxon>
        <taxon>Fungi</taxon>
        <taxon>Dikarya</taxon>
        <taxon>Basidiomycota</taxon>
        <taxon>Ustilaginomycotina</taxon>
        <taxon>Malasseziomycetes</taxon>
        <taxon>Malasseziales</taxon>
        <taxon>Malasseziaceae</taxon>
        <taxon>Malassezia</taxon>
    </lineage>
</organism>
<evidence type="ECO:0000256" key="1">
    <source>
        <dbReference type="ARBA" id="ARBA00004305"/>
    </source>
</evidence>
<dbReference type="GO" id="GO:0044183">
    <property type="term" value="F:protein folding chaperone"/>
    <property type="evidence" value="ECO:0007669"/>
    <property type="project" value="TreeGrafter"/>
</dbReference>
<name>A0AAJ5Z0N6_9BASI</name>
<evidence type="ECO:0000256" key="6">
    <source>
        <dbReference type="ARBA" id="ARBA00023128"/>
    </source>
</evidence>
<sequence length="280" mass="31367">MTAFSVAQQRRATALYRSLLRTTRTVFAGDQNALTAAYQESRRRFVEGRNETNAEKIEEALTMGEQVVDLLRHNVVQGEAGSSDPSRFSMYNKLMLELRFTKDTELGSNDTIRRSKRPPSIQEIRNTQRKAPACSSAQYHSMAYAPGQARMYSSRASESKGTPSLPRPVAQFPQRVILADGSSIQLTTTSPRHLVKLTRDITNNVLWNPMMSRGSQLDTEDDTGRLGRFRRRFAEDAVAATEVEQKVSFDEGDLDWMSGGREAREGTPISTKKAKGKGRK</sequence>
<dbReference type="InterPro" id="IPR045298">
    <property type="entry name" value="Complex1_LYR_LYRM7"/>
</dbReference>
<evidence type="ECO:0000313" key="11">
    <source>
        <dbReference type="EMBL" id="WFD01063.1"/>
    </source>
</evidence>
<evidence type="ECO:0000256" key="9">
    <source>
        <dbReference type="SAM" id="MobiDB-lite"/>
    </source>
</evidence>
<reference evidence="11 12" key="1">
    <citation type="submission" date="2023-03" db="EMBL/GenBank/DDBJ databases">
        <title>Mating type loci evolution in Malassezia.</title>
        <authorList>
            <person name="Coelho M.A."/>
        </authorList>
    </citation>
    <scope>NUCLEOTIDE SEQUENCE [LARGE SCALE GENOMIC DNA]</scope>
    <source>
        <strain evidence="11 12">CBS 9725</strain>
    </source>
</reference>
<evidence type="ECO:0000256" key="7">
    <source>
        <dbReference type="ARBA" id="ARBA00023186"/>
    </source>
</evidence>
<keyword evidence="12" id="KW-1185">Reference proteome</keyword>
<evidence type="ECO:0000256" key="3">
    <source>
        <dbReference type="ARBA" id="ARBA00011589"/>
    </source>
</evidence>
<comment type="subunit">
    <text evidence="3">Interacts with RIP1.</text>
</comment>
<comment type="function">
    <text evidence="8">Assembly factor required for Rieske Fe-S protein RIP1 incorporation into the cytochrome b-c1 (CIII) complex. Functions as a chaperone, binding to this subunit within the mitochondrial matrix and stabilizing it prior to its translocation and insertion into the late CIII dimeric intermediate within the mitochondrial inner membrane. Modulates the mitochondrial matrix zinc pool.</text>
</comment>
<dbReference type="Pfam" id="PF05347">
    <property type="entry name" value="Complex1_LYR"/>
    <property type="match status" value="1"/>
</dbReference>
<evidence type="ECO:0000256" key="4">
    <source>
        <dbReference type="ARBA" id="ARBA00015108"/>
    </source>
</evidence>
<dbReference type="CDD" id="cd20267">
    <property type="entry name" value="Complex1_LYR_LYRM7"/>
    <property type="match status" value="1"/>
</dbReference>
<dbReference type="PANTHER" id="PTHR46749:SF1">
    <property type="entry name" value="COMPLEX III ASSEMBLY FACTOR LYRM7"/>
    <property type="match status" value="1"/>
</dbReference>
<dbReference type="Gene3D" id="6.20.130.10">
    <property type="match status" value="1"/>
</dbReference>
<evidence type="ECO:0000313" key="12">
    <source>
        <dbReference type="Proteomes" id="UP001219567"/>
    </source>
</evidence>
<keyword evidence="7" id="KW-0143">Chaperone</keyword>
<dbReference type="Proteomes" id="UP001219567">
    <property type="component" value="Chromosome 7"/>
</dbReference>
<dbReference type="GO" id="GO:0005759">
    <property type="term" value="C:mitochondrial matrix"/>
    <property type="evidence" value="ECO:0007669"/>
    <property type="project" value="UniProtKB-SubCell"/>
</dbReference>
<evidence type="ECO:0000256" key="2">
    <source>
        <dbReference type="ARBA" id="ARBA00009949"/>
    </source>
</evidence>
<keyword evidence="5" id="KW-0809">Transit peptide</keyword>
<comment type="subcellular location">
    <subcellularLocation>
        <location evidence="1">Mitochondrion matrix</location>
    </subcellularLocation>
</comment>
<evidence type="ECO:0000256" key="5">
    <source>
        <dbReference type="ARBA" id="ARBA00022946"/>
    </source>
</evidence>
<dbReference type="InterPro" id="IPR008011">
    <property type="entry name" value="Complex1_LYR_dom"/>
</dbReference>
<dbReference type="PANTHER" id="PTHR46749">
    <property type="entry name" value="COMPLEX III ASSEMBLY FACTOR LYRM7"/>
    <property type="match status" value="1"/>
</dbReference>
<protein>
    <recommendedName>
        <fullName evidence="4">Mitochondrial zinc maintenance protein 1, mitochondrial</fullName>
    </recommendedName>
</protein>
<evidence type="ECO:0000256" key="8">
    <source>
        <dbReference type="ARBA" id="ARBA00025268"/>
    </source>
</evidence>
<gene>
    <name evidence="11" type="ORF">MYAM1_003823</name>
</gene>
<feature type="region of interest" description="Disordered" evidence="9">
    <location>
        <begin position="254"/>
        <end position="280"/>
    </location>
</feature>
<dbReference type="AlphaFoldDB" id="A0AAJ5Z0N6"/>
<feature type="domain" description="Complex 1 LYR protein" evidence="10">
    <location>
        <begin position="10"/>
        <end position="67"/>
    </location>
</feature>
<comment type="similarity">
    <text evidence="2">Belongs to the complex I LYR family. MZM1 subfamily.</text>
</comment>
<evidence type="ECO:0000259" key="10">
    <source>
        <dbReference type="Pfam" id="PF05347"/>
    </source>
</evidence>
<dbReference type="GO" id="GO:0034551">
    <property type="term" value="P:mitochondrial respiratory chain complex III assembly"/>
    <property type="evidence" value="ECO:0007669"/>
    <property type="project" value="InterPro"/>
</dbReference>
<dbReference type="InterPro" id="IPR050435">
    <property type="entry name" value="MZM1/LYRM7"/>
</dbReference>
<proteinExistence type="inferred from homology"/>
<dbReference type="EMBL" id="CP119949">
    <property type="protein sequence ID" value="WFD01063.1"/>
    <property type="molecule type" value="Genomic_DNA"/>
</dbReference>